<dbReference type="SUPFAM" id="SSF47459">
    <property type="entry name" value="HLH, helix-loop-helix DNA-binding domain"/>
    <property type="match status" value="1"/>
</dbReference>
<dbReference type="InterPro" id="IPR036638">
    <property type="entry name" value="HLH_DNA-bd_sf"/>
</dbReference>
<dbReference type="PROSITE" id="PS50888">
    <property type="entry name" value="BHLH"/>
    <property type="match status" value="1"/>
</dbReference>
<dbReference type="Proteomes" id="UP000297595">
    <property type="component" value="Unassembled WGS sequence"/>
</dbReference>
<dbReference type="GO" id="GO:0046983">
    <property type="term" value="F:protein dimerization activity"/>
    <property type="evidence" value="ECO:0007669"/>
    <property type="project" value="InterPro"/>
</dbReference>
<accession>A0A7C8PBD0</accession>
<comment type="caution">
    <text evidence="1">The sequence shown here is derived from an EMBL/GenBank/DDBJ whole genome shotgun (WGS) entry which is preliminary data.</text>
</comment>
<sequence>MEDNPRSLMPSLALDAYSQMHIEALAKNSNYHVIREGTYRQIGLSYQPNLQAELHAKRLGHVQKEQARRKHLKEAVQGLRDVIIQQEADDGDCFLPRDASQVQIIERAAELMKILQKKLGDIKLRSEERPY</sequence>
<evidence type="ECO:0000313" key="1">
    <source>
        <dbReference type="EMBL" id="TGJ66019.1"/>
    </source>
</evidence>
<organism evidence="1 2">
    <name type="scientific">Orbilia oligospora</name>
    <name type="common">Nematode-trapping fungus</name>
    <name type="synonym">Arthrobotrys oligospora</name>
    <dbReference type="NCBI Taxonomy" id="2813651"/>
    <lineage>
        <taxon>Eukaryota</taxon>
        <taxon>Fungi</taxon>
        <taxon>Dikarya</taxon>
        <taxon>Ascomycota</taxon>
        <taxon>Pezizomycotina</taxon>
        <taxon>Orbiliomycetes</taxon>
        <taxon>Orbiliales</taxon>
        <taxon>Orbiliaceae</taxon>
        <taxon>Orbilia</taxon>
    </lineage>
</organism>
<proteinExistence type="predicted"/>
<gene>
    <name evidence="1" type="ORF">EYR41_007681</name>
</gene>
<dbReference type="InterPro" id="IPR011598">
    <property type="entry name" value="bHLH_dom"/>
</dbReference>
<reference evidence="1 2" key="1">
    <citation type="submission" date="2019-03" db="EMBL/GenBank/DDBJ databases">
        <title>Nematode-trapping fungi genome.</title>
        <authorList>
            <person name="Vidal-Diez De Ulzurrun G."/>
        </authorList>
    </citation>
    <scope>NUCLEOTIDE SEQUENCE [LARGE SCALE GENOMIC DNA]</scope>
    <source>
        <strain evidence="1 2">TWF154</strain>
    </source>
</reference>
<dbReference type="AlphaFoldDB" id="A0A7C8PBD0"/>
<protein>
    <submittedName>
        <fullName evidence="1">Uncharacterized protein</fullName>
    </submittedName>
</protein>
<evidence type="ECO:0000313" key="2">
    <source>
        <dbReference type="Proteomes" id="UP000297595"/>
    </source>
</evidence>
<dbReference type="EMBL" id="SOZJ01000005">
    <property type="protein sequence ID" value="TGJ66019.1"/>
    <property type="molecule type" value="Genomic_DNA"/>
</dbReference>
<dbReference type="Gene3D" id="4.10.280.10">
    <property type="entry name" value="Helix-loop-helix DNA-binding domain"/>
    <property type="match status" value="1"/>
</dbReference>
<name>A0A7C8PBD0_ORBOL</name>